<proteinExistence type="predicted"/>
<sequence>MSAGVSIAALRNSQPIGDQLCKFLNDKARVLEIASGTGQHGAYMCERRPDIIWQYSDVDPEYLAHQSTFVSDHHGRENFGTLLPPLRLDTTLPSTWAELEQKFDAVYCANMIHIAPWEAALGLAQCAARLVHDNGLVILYGPFLRDVNSAPSNLAFDQSLKSRDPRWGVRNLASVKHIFADQGLELTAEIDMPRDNNLLVFRSFSIQAVCKAKT</sequence>
<reference evidence="1" key="1">
    <citation type="journal article" date="2020" name="mSystems">
        <title>Genome- and Community-Level Interaction Insights into Carbon Utilization and Element Cycling Functions of Hydrothermarchaeota in Hydrothermal Sediment.</title>
        <authorList>
            <person name="Zhou Z."/>
            <person name="Liu Y."/>
            <person name="Xu W."/>
            <person name="Pan J."/>
            <person name="Luo Z.H."/>
            <person name="Li M."/>
        </authorList>
    </citation>
    <scope>NUCLEOTIDE SEQUENCE [LARGE SCALE GENOMIC DNA]</scope>
    <source>
        <strain evidence="1">HyVt-489</strain>
    </source>
</reference>
<evidence type="ECO:0000313" key="1">
    <source>
        <dbReference type="EMBL" id="HFB54979.1"/>
    </source>
</evidence>
<accession>A0A7C3C1P8</accession>
<dbReference type="PANTHER" id="PTHR20974:SF0">
    <property type="entry name" value="UPF0585 PROTEIN CG18661"/>
    <property type="match status" value="1"/>
</dbReference>
<dbReference type="SUPFAM" id="SSF53335">
    <property type="entry name" value="S-adenosyl-L-methionine-dependent methyltransferases"/>
    <property type="match status" value="1"/>
</dbReference>
<protein>
    <submittedName>
        <fullName evidence="1">DUF938 domain-containing protein</fullName>
    </submittedName>
</protein>
<organism evidence="1">
    <name type="scientific">Hellea balneolensis</name>
    <dbReference type="NCBI Taxonomy" id="287478"/>
    <lineage>
        <taxon>Bacteria</taxon>
        <taxon>Pseudomonadati</taxon>
        <taxon>Pseudomonadota</taxon>
        <taxon>Alphaproteobacteria</taxon>
        <taxon>Maricaulales</taxon>
        <taxon>Robiginitomaculaceae</taxon>
        <taxon>Hellea</taxon>
    </lineage>
</organism>
<dbReference type="Proteomes" id="UP000886042">
    <property type="component" value="Unassembled WGS sequence"/>
</dbReference>
<dbReference type="AlphaFoldDB" id="A0A7C3C1P8"/>
<name>A0A7C3C1P8_9PROT</name>
<dbReference type="EMBL" id="DRMN01000235">
    <property type="protein sequence ID" value="HFB54979.1"/>
    <property type="molecule type" value="Genomic_DNA"/>
</dbReference>
<dbReference type="PANTHER" id="PTHR20974">
    <property type="entry name" value="UPF0585 PROTEIN CG18661"/>
    <property type="match status" value="1"/>
</dbReference>
<comment type="caution">
    <text evidence="1">The sequence shown here is derived from an EMBL/GenBank/DDBJ whole genome shotgun (WGS) entry which is preliminary data.</text>
</comment>
<dbReference type="InterPro" id="IPR010342">
    <property type="entry name" value="DUF938"/>
</dbReference>
<dbReference type="Gene3D" id="3.40.50.150">
    <property type="entry name" value="Vaccinia Virus protein VP39"/>
    <property type="match status" value="1"/>
</dbReference>
<dbReference type="Pfam" id="PF06080">
    <property type="entry name" value="DUF938"/>
    <property type="match status" value="1"/>
</dbReference>
<dbReference type="InterPro" id="IPR029063">
    <property type="entry name" value="SAM-dependent_MTases_sf"/>
</dbReference>
<gene>
    <name evidence="1" type="ORF">ENJ46_03565</name>
</gene>